<dbReference type="InterPro" id="IPR008300">
    <property type="entry name" value="PTAC"/>
</dbReference>
<dbReference type="EMBL" id="CP009933">
    <property type="protein sequence ID" value="AKA72400.1"/>
    <property type="molecule type" value="Genomic_DNA"/>
</dbReference>
<dbReference type="STRING" id="1548.CSCA_5275"/>
<dbReference type="GO" id="GO:0046872">
    <property type="term" value="F:metal ion binding"/>
    <property type="evidence" value="ECO:0007669"/>
    <property type="project" value="UniProtKB-KW"/>
</dbReference>
<evidence type="ECO:0000256" key="7">
    <source>
        <dbReference type="ARBA" id="ARBA00022833"/>
    </source>
</evidence>
<protein>
    <recommendedName>
        <fullName evidence="4 10">Phosphate propanoyltransferase</fullName>
        <ecNumber evidence="3 10">2.3.1.222</ecNumber>
    </recommendedName>
</protein>
<comment type="catalytic activity">
    <reaction evidence="9 10">
        <text>propanoyl-CoA + phosphate = propanoyl phosphate + CoA</text>
        <dbReference type="Rhea" id="RHEA:28046"/>
        <dbReference type="ChEBI" id="CHEBI:43474"/>
        <dbReference type="ChEBI" id="CHEBI:57287"/>
        <dbReference type="ChEBI" id="CHEBI:57392"/>
        <dbReference type="ChEBI" id="CHEBI:58933"/>
        <dbReference type="EC" id="2.3.1.222"/>
    </reaction>
</comment>
<comment type="similarity">
    <text evidence="2 10">Belongs to the PduL family.</text>
</comment>
<evidence type="ECO:0000256" key="5">
    <source>
        <dbReference type="ARBA" id="ARBA00022679"/>
    </source>
</evidence>
<dbReference type="UniPathway" id="UPA00621"/>
<evidence type="ECO:0000256" key="4">
    <source>
        <dbReference type="ARBA" id="ARBA00020837"/>
    </source>
</evidence>
<evidence type="ECO:0000256" key="10">
    <source>
        <dbReference type="PIRNR" id="PIRNR010130"/>
    </source>
</evidence>
<dbReference type="Pfam" id="PF06130">
    <property type="entry name" value="PTAC"/>
    <property type="match status" value="1"/>
</dbReference>
<comment type="function">
    <text evidence="10">Involved in 1,2-propanediol (1,2-PD) degradation by catalyzing the conversion of propanoyl-CoA to propanoyl-phosphate.</text>
</comment>
<keyword evidence="8 10" id="KW-0012">Acyltransferase</keyword>
<dbReference type="GO" id="GO:0051144">
    <property type="term" value="P:1,2-propanediol catabolic process"/>
    <property type="evidence" value="ECO:0007669"/>
    <property type="project" value="UniProtKB-UniPathway"/>
</dbReference>
<dbReference type="KEGG" id="csq:CSCA_5275"/>
<dbReference type="HOGENOM" id="CLU_080676_1_0_9"/>
<comment type="cofactor">
    <cofactor evidence="1">
        <name>Zn(2+)</name>
        <dbReference type="ChEBI" id="CHEBI:29105"/>
    </cofactor>
</comment>
<evidence type="ECO:0000256" key="8">
    <source>
        <dbReference type="ARBA" id="ARBA00023315"/>
    </source>
</evidence>
<evidence type="ECO:0000256" key="2">
    <source>
        <dbReference type="ARBA" id="ARBA00007342"/>
    </source>
</evidence>
<keyword evidence="6" id="KW-0479">Metal-binding</keyword>
<dbReference type="RefSeq" id="WP_029160584.1">
    <property type="nucleotide sequence ID" value="NZ_CP009933.1"/>
</dbReference>
<dbReference type="AlphaFoldDB" id="A0A0E3M982"/>
<organism evidence="11 12">
    <name type="scientific">Clostridium scatologenes</name>
    <dbReference type="NCBI Taxonomy" id="1548"/>
    <lineage>
        <taxon>Bacteria</taxon>
        <taxon>Bacillati</taxon>
        <taxon>Bacillota</taxon>
        <taxon>Clostridia</taxon>
        <taxon>Eubacteriales</taxon>
        <taxon>Clostridiaceae</taxon>
        <taxon>Clostridium</taxon>
    </lineage>
</organism>
<evidence type="ECO:0000313" key="12">
    <source>
        <dbReference type="Proteomes" id="UP000033115"/>
    </source>
</evidence>
<reference evidence="11 12" key="1">
    <citation type="journal article" date="2015" name="J. Biotechnol.">
        <title>Complete genome sequence of a malodorant-producing acetogen, Clostridium scatologenes ATCC 25775(T).</title>
        <authorList>
            <person name="Zhu Z."/>
            <person name="Guo T."/>
            <person name="Zheng H."/>
            <person name="Song T."/>
            <person name="Ouyang P."/>
            <person name="Xie J."/>
        </authorList>
    </citation>
    <scope>NUCLEOTIDE SEQUENCE [LARGE SCALE GENOMIC DNA]</scope>
    <source>
        <strain evidence="11 12">ATCC 25775</strain>
    </source>
</reference>
<evidence type="ECO:0000313" key="11">
    <source>
        <dbReference type="EMBL" id="AKA72400.1"/>
    </source>
</evidence>
<keyword evidence="7" id="KW-0862">Zinc</keyword>
<proteinExistence type="inferred from homology"/>
<dbReference type="EC" id="2.3.1.222" evidence="3 10"/>
<evidence type="ECO:0000256" key="9">
    <source>
        <dbReference type="ARBA" id="ARBA00047589"/>
    </source>
</evidence>
<sequence length="218" mass="24093">MAEIKKEKLIADIVENIMGKYQIKNREFSIPVGVSNKHIHVTQEDLEILFGKGYELTVKSPVKQIGQFAANETVTIAGPKAAFHKVRILGPVRSYSQVEISRTDAYTLGIKPPVRNSGDLENSESLSVIGPKGMLVFKNKVICANRHIHMLPPQAEEYGVKDGDLVQVETKGPKGVIFKNVLIRVSTKSALEFHIDTDEANAAEIKSNDFISIIGKNR</sequence>
<name>A0A0E3M982_CLOSL</name>
<comment type="pathway">
    <text evidence="10">Polyol metabolism; 1,2-propanediol degradation.</text>
</comment>
<dbReference type="PANTHER" id="PTHR39453">
    <property type="entry name" value="PHOSPHATE PROPANOYLTRANSFERASE"/>
    <property type="match status" value="1"/>
</dbReference>
<dbReference type="NCBIfam" id="NF011652">
    <property type="entry name" value="PRK15070.1"/>
    <property type="match status" value="1"/>
</dbReference>
<keyword evidence="12" id="KW-1185">Reference proteome</keyword>
<evidence type="ECO:0000256" key="6">
    <source>
        <dbReference type="ARBA" id="ARBA00022723"/>
    </source>
</evidence>
<dbReference type="PIRSF" id="PIRSF010130">
    <property type="entry name" value="PduL"/>
    <property type="match status" value="1"/>
</dbReference>
<dbReference type="Proteomes" id="UP000033115">
    <property type="component" value="Chromosome"/>
</dbReference>
<gene>
    <name evidence="11" type="ORF">CSCA_5275</name>
</gene>
<dbReference type="GO" id="GO:0016747">
    <property type="term" value="F:acyltransferase activity, transferring groups other than amino-acyl groups"/>
    <property type="evidence" value="ECO:0007669"/>
    <property type="project" value="InterPro"/>
</dbReference>
<accession>A0A0E3M982</accession>
<evidence type="ECO:0000256" key="3">
    <source>
        <dbReference type="ARBA" id="ARBA00012206"/>
    </source>
</evidence>
<keyword evidence="5 10" id="KW-0808">Transferase</keyword>
<evidence type="ECO:0000256" key="1">
    <source>
        <dbReference type="ARBA" id="ARBA00001947"/>
    </source>
</evidence>
<dbReference type="PANTHER" id="PTHR39453:SF1">
    <property type="entry name" value="PHOSPHATE PROPANOYLTRANSFERASE"/>
    <property type="match status" value="1"/>
</dbReference>